<dbReference type="AlphaFoldDB" id="A0A0B7KA32"/>
<evidence type="ECO:0000256" key="3">
    <source>
        <dbReference type="ARBA" id="ARBA00022630"/>
    </source>
</evidence>
<sequence length="601" mass="68007">MSEQPSTPALPYHPEDMAAAIKLFRTKRIPTYEPGEDDHERYIATANLLYRFSLPPCVVQPKCACDVRDVVKIAKARNIPITIKNGGHSFAGGSTAQAGILMELGLMNQVSIATDEKTGEKTATIKGGALWFHVYKKLISERLDGLVVNGGRCPSVGVSGFILGGGLAPFTRSFGMGCDTVKEFSIVTAAGDEVTVTRNDSDPNKRALFWALRGAGGGNFGVVTEMKLELKKLQSNWVMAGKFTWYVKKENMDAFMITMKSFYSKNWPNAMTIDSTWLCETSKTDTEVGVRFIVYFNGRKKEYEEVIDGWELPKGDLETLTEAQRKNALTQHEYLKTQLKQRSLEEVSTRFLHETLAAQWIEETKKAFPTNKTYQLHTSFVFKNNAEIFGKITNILRKEMQNFREKFGSEKDTVFQATFIHSGGEANARSRKDSAFRWRGSTYNAYINLEFTDKWLEYDMRAVLDVVKPQLRLYGMVPGATYVNFPDDRLIQHEMAYWGNNIWELRRVKQIWDKDGYFSWAQGITVPKTKVDNGGQQEASEKLLEKEGQDFVKDEMDADEFIEPEVNSTDSIARQQWETYQLLAPAETYGSSILPALVASQ</sequence>
<evidence type="ECO:0000256" key="1">
    <source>
        <dbReference type="ARBA" id="ARBA00001974"/>
    </source>
</evidence>
<dbReference type="Pfam" id="PF01565">
    <property type="entry name" value="FAD_binding_4"/>
    <property type="match status" value="1"/>
</dbReference>
<dbReference type="InterPro" id="IPR016166">
    <property type="entry name" value="FAD-bd_PCMH"/>
</dbReference>
<dbReference type="InterPro" id="IPR036318">
    <property type="entry name" value="FAD-bd_PCMH-like_sf"/>
</dbReference>
<evidence type="ECO:0000256" key="4">
    <source>
        <dbReference type="ARBA" id="ARBA00022827"/>
    </source>
</evidence>
<dbReference type="InterPro" id="IPR016169">
    <property type="entry name" value="FAD-bd_PCMH_sub2"/>
</dbReference>
<comment type="cofactor">
    <cofactor evidence="1">
        <name>FAD</name>
        <dbReference type="ChEBI" id="CHEBI:57692"/>
    </cofactor>
</comment>
<dbReference type="InterPro" id="IPR012951">
    <property type="entry name" value="BBE"/>
</dbReference>
<dbReference type="Pfam" id="PF08031">
    <property type="entry name" value="BBE"/>
    <property type="match status" value="1"/>
</dbReference>
<dbReference type="GO" id="GO:0071949">
    <property type="term" value="F:FAD binding"/>
    <property type="evidence" value="ECO:0007669"/>
    <property type="project" value="InterPro"/>
</dbReference>
<dbReference type="InterPro" id="IPR050416">
    <property type="entry name" value="FAD-linked_Oxidoreductase"/>
</dbReference>
<dbReference type="PROSITE" id="PS51387">
    <property type="entry name" value="FAD_PCMH"/>
    <property type="match status" value="1"/>
</dbReference>
<protein>
    <recommendedName>
        <fullName evidence="6">FAD-binding PCMH-type domain-containing protein</fullName>
    </recommendedName>
</protein>
<evidence type="ECO:0000256" key="2">
    <source>
        <dbReference type="ARBA" id="ARBA00005466"/>
    </source>
</evidence>
<keyword evidence="4" id="KW-0274">FAD</keyword>
<keyword evidence="5" id="KW-0560">Oxidoreductase</keyword>
<evidence type="ECO:0000313" key="7">
    <source>
        <dbReference type="EMBL" id="CEO52367.1"/>
    </source>
</evidence>
<dbReference type="EMBL" id="CDPU01000028">
    <property type="protein sequence ID" value="CEO52367.1"/>
    <property type="molecule type" value="Genomic_DNA"/>
</dbReference>
<evidence type="ECO:0000256" key="5">
    <source>
        <dbReference type="ARBA" id="ARBA00023002"/>
    </source>
</evidence>
<dbReference type="Gene3D" id="3.30.465.10">
    <property type="match status" value="2"/>
</dbReference>
<name>A0A0B7KA32_BIOOC</name>
<evidence type="ECO:0000259" key="6">
    <source>
        <dbReference type="PROSITE" id="PS51387"/>
    </source>
</evidence>
<dbReference type="PANTHER" id="PTHR42973">
    <property type="entry name" value="BINDING OXIDOREDUCTASE, PUTATIVE (AFU_ORTHOLOGUE AFUA_1G17690)-RELATED"/>
    <property type="match status" value="1"/>
</dbReference>
<dbReference type="InterPro" id="IPR006094">
    <property type="entry name" value="Oxid_FAD_bind_N"/>
</dbReference>
<organism evidence="7">
    <name type="scientific">Bionectria ochroleuca</name>
    <name type="common">Gliocladium roseum</name>
    <dbReference type="NCBI Taxonomy" id="29856"/>
    <lineage>
        <taxon>Eukaryota</taxon>
        <taxon>Fungi</taxon>
        <taxon>Dikarya</taxon>
        <taxon>Ascomycota</taxon>
        <taxon>Pezizomycotina</taxon>
        <taxon>Sordariomycetes</taxon>
        <taxon>Hypocreomycetidae</taxon>
        <taxon>Hypocreales</taxon>
        <taxon>Bionectriaceae</taxon>
        <taxon>Clonostachys</taxon>
    </lineage>
</organism>
<dbReference type="SUPFAM" id="SSF56176">
    <property type="entry name" value="FAD-binding/transporter-associated domain-like"/>
    <property type="match status" value="1"/>
</dbReference>
<keyword evidence="3" id="KW-0285">Flavoprotein</keyword>
<feature type="domain" description="FAD-binding PCMH-type" evidence="6">
    <location>
        <begin position="51"/>
        <end position="233"/>
    </location>
</feature>
<comment type="similarity">
    <text evidence="2">Belongs to the oxygen-dependent FAD-linked oxidoreductase family.</text>
</comment>
<gene>
    <name evidence="7" type="ORF">BN869_000008425_1</name>
</gene>
<proteinExistence type="inferred from homology"/>
<accession>A0A0B7KA32</accession>
<reference evidence="7" key="1">
    <citation type="submission" date="2015-01" db="EMBL/GenBank/DDBJ databases">
        <authorList>
            <person name="Durling Mikael"/>
        </authorList>
    </citation>
    <scope>NUCLEOTIDE SEQUENCE</scope>
</reference>
<dbReference type="PANTHER" id="PTHR42973:SF39">
    <property type="entry name" value="FAD-BINDING PCMH-TYPE DOMAIN-CONTAINING PROTEIN"/>
    <property type="match status" value="1"/>
</dbReference>
<dbReference type="GO" id="GO:0016491">
    <property type="term" value="F:oxidoreductase activity"/>
    <property type="evidence" value="ECO:0007669"/>
    <property type="project" value="UniProtKB-KW"/>
</dbReference>